<keyword evidence="2" id="KW-1185">Reference proteome</keyword>
<dbReference type="EMBL" id="WRXO01000001">
    <property type="protein sequence ID" value="MVT39873.1"/>
    <property type="molecule type" value="Genomic_DNA"/>
</dbReference>
<comment type="caution">
    <text evidence="1">The sequence shown here is derived from an EMBL/GenBank/DDBJ whole genome shotgun (WGS) entry which is preliminary data.</text>
</comment>
<reference evidence="1 2" key="1">
    <citation type="submission" date="2019-12" db="EMBL/GenBank/DDBJ databases">
        <title>The draft genomic sequence of strain Chitinophaga oryziterrae JCM 16595.</title>
        <authorList>
            <person name="Zhang X."/>
        </authorList>
    </citation>
    <scope>NUCLEOTIDE SEQUENCE [LARGE SCALE GENOMIC DNA]</scope>
    <source>
        <strain evidence="1 2">JCM 16595</strain>
    </source>
</reference>
<name>A0A6N8J4B1_9BACT</name>
<accession>A0A6N8J4B1</accession>
<dbReference type="RefSeq" id="WP_157298519.1">
    <property type="nucleotide sequence ID" value="NZ_BAAAZB010000005.1"/>
</dbReference>
<dbReference type="AlphaFoldDB" id="A0A6N8J4B1"/>
<proteinExistence type="predicted"/>
<evidence type="ECO:0008006" key="3">
    <source>
        <dbReference type="Google" id="ProtNLM"/>
    </source>
</evidence>
<evidence type="ECO:0000313" key="1">
    <source>
        <dbReference type="EMBL" id="MVT39873.1"/>
    </source>
</evidence>
<protein>
    <recommendedName>
        <fullName evidence="3">3-oxoacyl-ACP synthase</fullName>
    </recommendedName>
</protein>
<gene>
    <name evidence="1" type="ORF">GO495_04705</name>
</gene>
<sequence>MTSQEMIAFKSSLKKAGELLIAERIAMAKSAIDNAQEAANSEGKSSAGDKYETGRAMGHLEKDMYARQLAENIKELDKLQKVNTDIIYTTAQTGAFVRCPDHSFFIAAGLGKQLIDDQPIFFLSPYAPLATLLLHKKAGDSFLFNKKDTVILEIY</sequence>
<dbReference type="Proteomes" id="UP000468388">
    <property type="component" value="Unassembled WGS sequence"/>
</dbReference>
<dbReference type="OrthoDB" id="667380at2"/>
<evidence type="ECO:0000313" key="2">
    <source>
        <dbReference type="Proteomes" id="UP000468388"/>
    </source>
</evidence>
<organism evidence="1 2">
    <name type="scientific">Chitinophaga oryziterrae</name>
    <dbReference type="NCBI Taxonomy" id="1031224"/>
    <lineage>
        <taxon>Bacteria</taxon>
        <taxon>Pseudomonadati</taxon>
        <taxon>Bacteroidota</taxon>
        <taxon>Chitinophagia</taxon>
        <taxon>Chitinophagales</taxon>
        <taxon>Chitinophagaceae</taxon>
        <taxon>Chitinophaga</taxon>
    </lineage>
</organism>